<evidence type="ECO:0000313" key="15">
    <source>
        <dbReference type="Proteomes" id="UP000324897"/>
    </source>
</evidence>
<keyword evidence="6" id="KW-0156">Chromatin regulator</keyword>
<name>A0A5J9T369_9POAL</name>
<keyword evidence="3" id="KW-0489">Methyltransferase</keyword>
<evidence type="ECO:0000259" key="13">
    <source>
        <dbReference type="PROSITE" id="PS51015"/>
    </source>
</evidence>
<dbReference type="Gene3D" id="2.170.270.10">
    <property type="entry name" value="SET domain"/>
    <property type="match status" value="1"/>
</dbReference>
<dbReference type="GO" id="GO:0008270">
    <property type="term" value="F:zinc ion binding"/>
    <property type="evidence" value="ECO:0007669"/>
    <property type="project" value="InterPro"/>
</dbReference>
<dbReference type="InterPro" id="IPR046341">
    <property type="entry name" value="SET_dom_sf"/>
</dbReference>
<feature type="compositionally biased region" description="Basic residues" evidence="9">
    <location>
        <begin position="54"/>
        <end position="65"/>
    </location>
</feature>
<dbReference type="GO" id="GO:0005694">
    <property type="term" value="C:chromosome"/>
    <property type="evidence" value="ECO:0007669"/>
    <property type="project" value="UniProtKB-SubCell"/>
</dbReference>
<dbReference type="GO" id="GO:0003690">
    <property type="term" value="F:double-stranded DNA binding"/>
    <property type="evidence" value="ECO:0007669"/>
    <property type="project" value="TreeGrafter"/>
</dbReference>
<evidence type="ECO:0000256" key="8">
    <source>
        <dbReference type="PROSITE-ProRule" id="PRU00358"/>
    </source>
</evidence>
<dbReference type="AlphaFoldDB" id="A0A5J9T369"/>
<dbReference type="EMBL" id="RWGY01000051">
    <property type="protein sequence ID" value="TVU05839.1"/>
    <property type="molecule type" value="Genomic_DNA"/>
</dbReference>
<dbReference type="Proteomes" id="UP000324897">
    <property type="component" value="Unassembled WGS sequence"/>
</dbReference>
<dbReference type="PANTHER" id="PTHR45660:SF88">
    <property type="entry name" value="OS01G0927000 PROTEIN"/>
    <property type="match status" value="1"/>
</dbReference>
<dbReference type="SMART" id="SM00468">
    <property type="entry name" value="PreSET"/>
    <property type="match status" value="1"/>
</dbReference>
<keyword evidence="5" id="KW-0949">S-adenosyl-L-methionine</keyword>
<dbReference type="InterPro" id="IPR051357">
    <property type="entry name" value="H3K9_HMTase_SUVAR3-9"/>
</dbReference>
<evidence type="ECO:0000256" key="1">
    <source>
        <dbReference type="ARBA" id="ARBA00004286"/>
    </source>
</evidence>
<dbReference type="InterPro" id="IPR025794">
    <property type="entry name" value="H3-K9-MeTrfase_plant"/>
</dbReference>
<dbReference type="SUPFAM" id="SSF88697">
    <property type="entry name" value="PUA domain-like"/>
    <property type="match status" value="1"/>
</dbReference>
<keyword evidence="7 8" id="KW-0539">Nucleus</keyword>
<comment type="subcellular location">
    <subcellularLocation>
        <location evidence="1">Chromosome</location>
    </subcellularLocation>
    <subcellularLocation>
        <location evidence="8">Nucleus</location>
    </subcellularLocation>
</comment>
<evidence type="ECO:0000256" key="7">
    <source>
        <dbReference type="ARBA" id="ARBA00023242"/>
    </source>
</evidence>
<dbReference type="SUPFAM" id="SSF82199">
    <property type="entry name" value="SET domain"/>
    <property type="match status" value="1"/>
</dbReference>
<dbReference type="PROSITE" id="PS50867">
    <property type="entry name" value="PRE_SET"/>
    <property type="match status" value="1"/>
</dbReference>
<dbReference type="InterPro" id="IPR001214">
    <property type="entry name" value="SET_dom"/>
</dbReference>
<dbReference type="InterPro" id="IPR003105">
    <property type="entry name" value="SRA_YDG"/>
</dbReference>
<evidence type="ECO:0000313" key="14">
    <source>
        <dbReference type="EMBL" id="TVU05839.1"/>
    </source>
</evidence>
<evidence type="ECO:0008006" key="16">
    <source>
        <dbReference type="Google" id="ProtNLM"/>
    </source>
</evidence>
<dbReference type="SMART" id="SM00466">
    <property type="entry name" value="SRA"/>
    <property type="match status" value="1"/>
</dbReference>
<dbReference type="SMART" id="SM00317">
    <property type="entry name" value="SET"/>
    <property type="match status" value="1"/>
</dbReference>
<dbReference type="PROSITE" id="PS51015">
    <property type="entry name" value="YDG"/>
    <property type="match status" value="1"/>
</dbReference>
<dbReference type="PROSITE" id="PS51575">
    <property type="entry name" value="SAM_MT43_SUVAR39_2"/>
    <property type="match status" value="1"/>
</dbReference>
<feature type="domain" description="YDG" evidence="13">
    <location>
        <begin position="218"/>
        <end position="373"/>
    </location>
</feature>
<feature type="region of interest" description="Disordered" evidence="9">
    <location>
        <begin position="164"/>
        <end position="196"/>
    </location>
</feature>
<evidence type="ECO:0000259" key="10">
    <source>
        <dbReference type="PROSITE" id="PS50280"/>
    </source>
</evidence>
<feature type="domain" description="SET" evidence="10">
    <location>
        <begin position="517"/>
        <end position="664"/>
    </location>
</feature>
<accession>A0A5J9T369</accession>
<dbReference type="Pfam" id="PF00856">
    <property type="entry name" value="SET"/>
    <property type="match status" value="1"/>
</dbReference>
<sequence>MEVAPVPDPPLKDAAPRKTPPPPELEGLTLRRSTRCLNRPRPPSYAELEPPKQAGRRGRGPGKRKRSEEKQGPPAAALDATRPSGKPASAESGERNPMPVIAAVPISCAGYADAVAEDDVMEGGKSAKLRVKETLRAFNSHYLHFVQEEQKRAQAALEEIKAKGGLKRQTKGGKDKKGTNQDTEGEEKEKRPSMRPDLKAITKMQETNTVLYPEKRIGHLPGVEVGHQFYSRAEMVVVGVHSHWLNGIDYMGMKYKGKKEYENLTFPLATCIVMSGIYEDDLDKADEIIYTGQGGNDLLGNHRQIGSQKLTRGNLALKNSRDNGNPIRVIRGHASKDSYTKKVYTYDGLYKVVDDWVQTGVQGHVVFKYKLKRLEGQPSLTTSEVRFTRAEAPTTISELPGLVCDDISGGQENIPIPATNLVDDPPVPPSGFTYCKSLKISKGIKIPPNIIGCDCEGDCASNKNCSCAQRNGSDLPYVSFKDVGRLVEPKAIVFECGANCGCNHDCVNRTSQQGLQYRLEVFKTASKGWGVRTWDTILPGAPICEYVGVLRRTEDLDGLQNNYVFDIDCIQTMKGLDGREKRAGSEMHLLNLRPENDSEAPPAPEYCIDASSIGNFARFINHSCQPNLFVQCVLSSHNDVKLAKVKFFAADTILPLQELSYDYGYRLDSCVGPYGNIVKLPCFCGAPDCRKRLYSWYLCS</sequence>
<dbReference type="SMART" id="SM00508">
    <property type="entry name" value="PostSET"/>
    <property type="match status" value="1"/>
</dbReference>
<feature type="compositionally biased region" description="Basic and acidic residues" evidence="9">
    <location>
        <begin position="187"/>
        <end position="196"/>
    </location>
</feature>
<evidence type="ECO:0000256" key="6">
    <source>
        <dbReference type="ARBA" id="ARBA00022853"/>
    </source>
</evidence>
<dbReference type="InterPro" id="IPR007728">
    <property type="entry name" value="Pre-SET_dom"/>
</dbReference>
<dbReference type="GO" id="GO:0005634">
    <property type="term" value="C:nucleus"/>
    <property type="evidence" value="ECO:0007669"/>
    <property type="project" value="UniProtKB-SubCell"/>
</dbReference>
<feature type="domain" description="Pre-SET" evidence="11">
    <location>
        <begin position="451"/>
        <end position="514"/>
    </location>
</feature>
<gene>
    <name evidence="14" type="ORF">EJB05_49023</name>
</gene>
<evidence type="ECO:0000256" key="9">
    <source>
        <dbReference type="SAM" id="MobiDB-lite"/>
    </source>
</evidence>
<dbReference type="InterPro" id="IPR015947">
    <property type="entry name" value="PUA-like_sf"/>
</dbReference>
<evidence type="ECO:0000256" key="5">
    <source>
        <dbReference type="ARBA" id="ARBA00022691"/>
    </source>
</evidence>
<dbReference type="PROSITE" id="PS50280">
    <property type="entry name" value="SET"/>
    <property type="match status" value="1"/>
</dbReference>
<dbReference type="InterPro" id="IPR003616">
    <property type="entry name" value="Post-SET_dom"/>
</dbReference>
<proteinExistence type="predicted"/>
<dbReference type="Gene3D" id="2.30.280.10">
    <property type="entry name" value="SRA-YDG"/>
    <property type="match status" value="1"/>
</dbReference>
<evidence type="ECO:0000256" key="3">
    <source>
        <dbReference type="ARBA" id="ARBA00022603"/>
    </source>
</evidence>
<evidence type="ECO:0000259" key="11">
    <source>
        <dbReference type="PROSITE" id="PS50867"/>
    </source>
</evidence>
<keyword evidence="15" id="KW-1185">Reference proteome</keyword>
<feature type="domain" description="Post-SET" evidence="12">
    <location>
        <begin position="678"/>
        <end position="694"/>
    </location>
</feature>
<dbReference type="GO" id="GO:0032259">
    <property type="term" value="P:methylation"/>
    <property type="evidence" value="ECO:0007669"/>
    <property type="project" value="UniProtKB-KW"/>
</dbReference>
<dbReference type="OrthoDB" id="5792673at2759"/>
<protein>
    <recommendedName>
        <fullName evidence="16">Histone-lysine N-methyltransferase</fullName>
    </recommendedName>
</protein>
<dbReference type="GO" id="GO:0042054">
    <property type="term" value="F:histone methyltransferase activity"/>
    <property type="evidence" value="ECO:0007669"/>
    <property type="project" value="InterPro"/>
</dbReference>
<reference evidence="14 15" key="1">
    <citation type="journal article" date="2019" name="Sci. Rep.">
        <title>A high-quality genome of Eragrostis curvula grass provides insights into Poaceae evolution and supports new strategies to enhance forage quality.</title>
        <authorList>
            <person name="Carballo J."/>
            <person name="Santos B.A.C.M."/>
            <person name="Zappacosta D."/>
            <person name="Garbus I."/>
            <person name="Selva J.P."/>
            <person name="Gallo C.A."/>
            <person name="Diaz A."/>
            <person name="Albertini E."/>
            <person name="Caccamo M."/>
            <person name="Echenique V."/>
        </authorList>
    </citation>
    <scope>NUCLEOTIDE SEQUENCE [LARGE SCALE GENOMIC DNA]</scope>
    <source>
        <strain evidence="15">cv. Victoria</strain>
        <tissue evidence="14">Leaf</tissue>
    </source>
</reference>
<dbReference type="Gramene" id="TVU05839">
    <property type="protein sequence ID" value="TVU05839"/>
    <property type="gene ID" value="EJB05_49023"/>
</dbReference>
<dbReference type="Pfam" id="PF05033">
    <property type="entry name" value="Pre-SET"/>
    <property type="match status" value="1"/>
</dbReference>
<dbReference type="InterPro" id="IPR036987">
    <property type="entry name" value="SRA-YDG_sf"/>
</dbReference>
<dbReference type="PANTHER" id="PTHR45660">
    <property type="entry name" value="HISTONE-LYSINE N-METHYLTRANSFERASE SETMAR"/>
    <property type="match status" value="1"/>
</dbReference>
<feature type="region of interest" description="Disordered" evidence="9">
    <location>
        <begin position="1"/>
        <end position="98"/>
    </location>
</feature>
<dbReference type="Pfam" id="PF02182">
    <property type="entry name" value="SAD_SRA"/>
    <property type="match status" value="1"/>
</dbReference>
<evidence type="ECO:0000259" key="12">
    <source>
        <dbReference type="PROSITE" id="PS50868"/>
    </source>
</evidence>
<keyword evidence="4" id="KW-0808">Transferase</keyword>
<evidence type="ECO:0000256" key="4">
    <source>
        <dbReference type="ARBA" id="ARBA00022679"/>
    </source>
</evidence>
<comment type="caution">
    <text evidence="14">The sequence shown here is derived from an EMBL/GenBank/DDBJ whole genome shotgun (WGS) entry which is preliminary data.</text>
</comment>
<evidence type="ECO:0000256" key="2">
    <source>
        <dbReference type="ARBA" id="ARBA00022454"/>
    </source>
</evidence>
<organism evidence="14 15">
    <name type="scientific">Eragrostis curvula</name>
    <name type="common">weeping love grass</name>
    <dbReference type="NCBI Taxonomy" id="38414"/>
    <lineage>
        <taxon>Eukaryota</taxon>
        <taxon>Viridiplantae</taxon>
        <taxon>Streptophyta</taxon>
        <taxon>Embryophyta</taxon>
        <taxon>Tracheophyta</taxon>
        <taxon>Spermatophyta</taxon>
        <taxon>Magnoliopsida</taxon>
        <taxon>Liliopsida</taxon>
        <taxon>Poales</taxon>
        <taxon>Poaceae</taxon>
        <taxon>PACMAD clade</taxon>
        <taxon>Chloridoideae</taxon>
        <taxon>Eragrostideae</taxon>
        <taxon>Eragrostidinae</taxon>
        <taxon>Eragrostis</taxon>
    </lineage>
</organism>
<dbReference type="PROSITE" id="PS50868">
    <property type="entry name" value="POST_SET"/>
    <property type="match status" value="1"/>
</dbReference>
<keyword evidence="2" id="KW-0158">Chromosome</keyword>